<dbReference type="SUPFAM" id="SSF90250">
    <property type="entry name" value="Troponin coil-coiled subunits"/>
    <property type="match status" value="1"/>
</dbReference>
<dbReference type="InterPro" id="IPR038077">
    <property type="entry name" value="Troponin_sf"/>
</dbReference>
<dbReference type="AlphaFoldDB" id="A0A914P426"/>
<dbReference type="Proteomes" id="UP000887578">
    <property type="component" value="Unplaced"/>
</dbReference>
<dbReference type="GO" id="GO:0005861">
    <property type="term" value="C:troponin complex"/>
    <property type="evidence" value="ECO:0007669"/>
    <property type="project" value="InterPro"/>
</dbReference>
<reference evidence="2" key="1">
    <citation type="submission" date="2022-11" db="UniProtKB">
        <authorList>
            <consortium name="WormBaseParasite"/>
        </authorList>
    </citation>
    <scope>IDENTIFICATION</scope>
</reference>
<dbReference type="WBParaSite" id="PDA_v2.g12046.t1">
    <property type="protein sequence ID" value="PDA_v2.g12046.t1"/>
    <property type="gene ID" value="PDA_v2.g12046"/>
</dbReference>
<protein>
    <submittedName>
        <fullName evidence="2">Uncharacterized protein</fullName>
    </submittedName>
</protein>
<proteinExistence type="predicted"/>
<sequence>MANQNSMKPVTLEQHVEAKAEKLAKTAAELDIENSNDLKALIRDMHARLWKLEGEKYDMEKLHEKQLYHLTMLNSYEKSYSGTPAKIPLHSKYVRQNDRRNFVERRTIFDKVNLRVSLKSQL</sequence>
<evidence type="ECO:0000313" key="1">
    <source>
        <dbReference type="Proteomes" id="UP000887578"/>
    </source>
</evidence>
<accession>A0A914P426</accession>
<dbReference type="Gene3D" id="1.20.5.350">
    <property type="match status" value="1"/>
</dbReference>
<keyword evidence="1" id="KW-1185">Reference proteome</keyword>
<evidence type="ECO:0000313" key="2">
    <source>
        <dbReference type="WBParaSite" id="PDA_v2.g12046.t1"/>
    </source>
</evidence>
<name>A0A914P426_9BILA</name>
<organism evidence="1 2">
    <name type="scientific">Panagrolaimus davidi</name>
    <dbReference type="NCBI Taxonomy" id="227884"/>
    <lineage>
        <taxon>Eukaryota</taxon>
        <taxon>Metazoa</taxon>
        <taxon>Ecdysozoa</taxon>
        <taxon>Nematoda</taxon>
        <taxon>Chromadorea</taxon>
        <taxon>Rhabditida</taxon>
        <taxon>Tylenchina</taxon>
        <taxon>Panagrolaimomorpha</taxon>
        <taxon>Panagrolaimoidea</taxon>
        <taxon>Panagrolaimidae</taxon>
        <taxon>Panagrolaimus</taxon>
    </lineage>
</organism>